<dbReference type="PANTHER" id="PTHR43445:SF3">
    <property type="entry name" value="UDP-N-ACETYLMURAMATE--L-ALANINE LIGASE"/>
    <property type="match status" value="1"/>
</dbReference>
<feature type="domain" description="Mur ligase N-terminal catalytic" evidence="15">
    <location>
        <begin position="10"/>
        <end position="110"/>
    </location>
</feature>
<dbReference type="InterPro" id="IPR036565">
    <property type="entry name" value="Mur-like_cat_sf"/>
</dbReference>
<dbReference type="EC" id="6.3.2.8" evidence="3 14"/>
<dbReference type="GO" id="GO:0071555">
    <property type="term" value="P:cell wall organization"/>
    <property type="evidence" value="ECO:0007669"/>
    <property type="project" value="UniProtKB-KW"/>
</dbReference>
<dbReference type="GO" id="GO:0008763">
    <property type="term" value="F:UDP-N-acetylmuramate-L-alanine ligase activity"/>
    <property type="evidence" value="ECO:0007669"/>
    <property type="project" value="UniProtKB-UniRule"/>
</dbReference>
<evidence type="ECO:0000256" key="13">
    <source>
        <dbReference type="ARBA" id="ARBA00047833"/>
    </source>
</evidence>
<dbReference type="GO" id="GO:0005737">
    <property type="term" value="C:cytoplasm"/>
    <property type="evidence" value="ECO:0007669"/>
    <property type="project" value="UniProtKB-SubCell"/>
</dbReference>
<dbReference type="NCBIfam" id="TIGR01082">
    <property type="entry name" value="murC"/>
    <property type="match status" value="1"/>
</dbReference>
<dbReference type="GO" id="GO:0051301">
    <property type="term" value="P:cell division"/>
    <property type="evidence" value="ECO:0007669"/>
    <property type="project" value="UniProtKB-KW"/>
</dbReference>
<feature type="domain" description="Mur ligase central" evidence="17">
    <location>
        <begin position="117"/>
        <end position="286"/>
    </location>
</feature>
<dbReference type="EMBL" id="QVID01000001">
    <property type="protein sequence ID" value="RFN59794.1"/>
    <property type="molecule type" value="Genomic_DNA"/>
</dbReference>
<evidence type="ECO:0000256" key="5">
    <source>
        <dbReference type="ARBA" id="ARBA00022598"/>
    </source>
</evidence>
<sequence length="450" mass="50225">MKHLDNIQTLYFIGIGGIGMSALARYCKLKGYNVLGYDRTESDITETLEKEDISVSFIDSVEEISKNSFDKGKTLVVSTPAVKHNNILSWFQENEYNIVKRAALLGEVTKNTFCLAVAGTHGKTTTSAILGHLLAETGMAVTAFLGGIAENYNSNFISNGTLITVVEADEFDRSFMQLRPDIACITSMDPDHLDIYGDVSEFEKTFKDFARLVPEKDHLLHKKGLSLSGKTVAIEETADYEAQNVRIEDGGYVFNLKTPTRTLEDLRFYLPGKHNLHNAVTALGMAILAGSPTRRLPEALQSFKGVQRRFSYKIKTDNLVLIDDYAHHPTELNALHQAVAEMYPNESKLIVFQPHLFSRTKDFAEGFAESLSKFDEIILLDIYPAREEPMEGITSKWLLEKIDSDKKSLVSKEDLPIVIEQSNCKVKVMAGAGDIGVEVNKVKKYLEHEA</sequence>
<dbReference type="SUPFAM" id="SSF51984">
    <property type="entry name" value="MurCD N-terminal domain"/>
    <property type="match status" value="1"/>
</dbReference>
<keyword evidence="19" id="KW-1185">Reference proteome</keyword>
<comment type="catalytic activity">
    <reaction evidence="13">
        <text>UDP-N-acetyl-alpha-D-muramate + L-alanine + ATP = UDP-N-acetyl-alpha-D-muramoyl-L-alanine + ADP + phosphate + H(+)</text>
        <dbReference type="Rhea" id="RHEA:23372"/>
        <dbReference type="ChEBI" id="CHEBI:15378"/>
        <dbReference type="ChEBI" id="CHEBI:30616"/>
        <dbReference type="ChEBI" id="CHEBI:43474"/>
        <dbReference type="ChEBI" id="CHEBI:57972"/>
        <dbReference type="ChEBI" id="CHEBI:70757"/>
        <dbReference type="ChEBI" id="CHEBI:83898"/>
        <dbReference type="ChEBI" id="CHEBI:456216"/>
        <dbReference type="EC" id="6.3.2.8"/>
    </reaction>
</comment>
<dbReference type="InterPro" id="IPR000713">
    <property type="entry name" value="Mur_ligase_N"/>
</dbReference>
<keyword evidence="4" id="KW-0963">Cytoplasm</keyword>
<dbReference type="Pfam" id="PF08245">
    <property type="entry name" value="Mur_ligase_M"/>
    <property type="match status" value="1"/>
</dbReference>
<dbReference type="OrthoDB" id="9804126at2"/>
<keyword evidence="10" id="KW-0573">Peptidoglycan synthesis</keyword>
<keyword evidence="6" id="KW-0132">Cell division</keyword>
<evidence type="ECO:0000256" key="10">
    <source>
        <dbReference type="ARBA" id="ARBA00022984"/>
    </source>
</evidence>
<evidence type="ECO:0000256" key="1">
    <source>
        <dbReference type="ARBA" id="ARBA00004496"/>
    </source>
</evidence>
<organism evidence="18 19">
    <name type="scientific">Marixanthomonas ophiurae</name>
    <dbReference type="NCBI Taxonomy" id="387659"/>
    <lineage>
        <taxon>Bacteria</taxon>
        <taxon>Pseudomonadati</taxon>
        <taxon>Bacteroidota</taxon>
        <taxon>Flavobacteriia</taxon>
        <taxon>Flavobacteriales</taxon>
        <taxon>Flavobacteriaceae</taxon>
        <taxon>Marixanthomonas</taxon>
    </lineage>
</organism>
<protein>
    <recommendedName>
        <fullName evidence="3 14">UDP-N-acetylmuramate--L-alanine ligase</fullName>
        <ecNumber evidence="3 14">6.3.2.8</ecNumber>
    </recommendedName>
</protein>
<name>A0A3E1QCG7_9FLAO</name>
<proteinExistence type="predicted"/>
<evidence type="ECO:0000256" key="14">
    <source>
        <dbReference type="NCBIfam" id="TIGR01082"/>
    </source>
</evidence>
<dbReference type="Gene3D" id="3.40.1190.10">
    <property type="entry name" value="Mur-like, catalytic domain"/>
    <property type="match status" value="1"/>
</dbReference>
<dbReference type="SUPFAM" id="SSF53244">
    <property type="entry name" value="MurD-like peptide ligases, peptide-binding domain"/>
    <property type="match status" value="1"/>
</dbReference>
<evidence type="ECO:0000256" key="12">
    <source>
        <dbReference type="ARBA" id="ARBA00023316"/>
    </source>
</evidence>
<dbReference type="Pfam" id="PF02875">
    <property type="entry name" value="Mur_ligase_C"/>
    <property type="match status" value="1"/>
</dbReference>
<keyword evidence="11" id="KW-0131">Cell cycle</keyword>
<dbReference type="GO" id="GO:0008360">
    <property type="term" value="P:regulation of cell shape"/>
    <property type="evidence" value="ECO:0007669"/>
    <property type="project" value="UniProtKB-KW"/>
</dbReference>
<gene>
    <name evidence="18" type="ORF">DZ858_07010</name>
</gene>
<dbReference type="InterPro" id="IPR036615">
    <property type="entry name" value="Mur_ligase_C_dom_sf"/>
</dbReference>
<reference evidence="18 19" key="1">
    <citation type="journal article" date="2007" name="Int. J. Syst. Evol. Microbiol.">
        <title>Marixanthomonas ophiurae gen. nov., sp. nov., a marine bacterium of the family Flavobacteriaceae isolated from a deep-sea brittle star.</title>
        <authorList>
            <person name="Romanenko L.A."/>
            <person name="Uchino M."/>
            <person name="Frolova G.M."/>
            <person name="Mikhailov V.V."/>
        </authorList>
    </citation>
    <scope>NUCLEOTIDE SEQUENCE [LARGE SCALE GENOMIC DNA]</scope>
    <source>
        <strain evidence="18 19">KMM 3046</strain>
    </source>
</reference>
<evidence type="ECO:0000256" key="7">
    <source>
        <dbReference type="ARBA" id="ARBA00022741"/>
    </source>
</evidence>
<dbReference type="InterPro" id="IPR013221">
    <property type="entry name" value="Mur_ligase_cen"/>
</dbReference>
<dbReference type="RefSeq" id="WP_117158855.1">
    <property type="nucleotide sequence ID" value="NZ_QVID01000001.1"/>
</dbReference>
<evidence type="ECO:0000256" key="9">
    <source>
        <dbReference type="ARBA" id="ARBA00022960"/>
    </source>
</evidence>
<dbReference type="AlphaFoldDB" id="A0A3E1QCG7"/>
<keyword evidence="9" id="KW-0133">Cell shape</keyword>
<evidence type="ECO:0000259" key="17">
    <source>
        <dbReference type="Pfam" id="PF08245"/>
    </source>
</evidence>
<accession>A0A3E1QCG7</accession>
<evidence type="ECO:0000256" key="11">
    <source>
        <dbReference type="ARBA" id="ARBA00023306"/>
    </source>
</evidence>
<evidence type="ECO:0000256" key="6">
    <source>
        <dbReference type="ARBA" id="ARBA00022618"/>
    </source>
</evidence>
<dbReference type="GO" id="GO:0009252">
    <property type="term" value="P:peptidoglycan biosynthetic process"/>
    <property type="evidence" value="ECO:0007669"/>
    <property type="project" value="UniProtKB-UniRule"/>
</dbReference>
<dbReference type="Proteomes" id="UP000261082">
    <property type="component" value="Unassembled WGS sequence"/>
</dbReference>
<dbReference type="GO" id="GO:0005524">
    <property type="term" value="F:ATP binding"/>
    <property type="evidence" value="ECO:0007669"/>
    <property type="project" value="UniProtKB-KW"/>
</dbReference>
<evidence type="ECO:0000313" key="18">
    <source>
        <dbReference type="EMBL" id="RFN59794.1"/>
    </source>
</evidence>
<dbReference type="Gene3D" id="3.90.190.20">
    <property type="entry name" value="Mur ligase, C-terminal domain"/>
    <property type="match status" value="1"/>
</dbReference>
<dbReference type="InterPro" id="IPR004101">
    <property type="entry name" value="Mur_ligase_C"/>
</dbReference>
<comment type="pathway">
    <text evidence="2">Cell wall biogenesis; peptidoglycan biosynthesis.</text>
</comment>
<keyword evidence="5 18" id="KW-0436">Ligase</keyword>
<comment type="caution">
    <text evidence="18">The sequence shown here is derived from an EMBL/GenBank/DDBJ whole genome shotgun (WGS) entry which is preliminary data.</text>
</comment>
<dbReference type="PANTHER" id="PTHR43445">
    <property type="entry name" value="UDP-N-ACETYLMURAMATE--L-ALANINE LIGASE-RELATED"/>
    <property type="match status" value="1"/>
</dbReference>
<evidence type="ECO:0000256" key="8">
    <source>
        <dbReference type="ARBA" id="ARBA00022840"/>
    </source>
</evidence>
<dbReference type="SUPFAM" id="SSF53623">
    <property type="entry name" value="MurD-like peptide ligases, catalytic domain"/>
    <property type="match status" value="1"/>
</dbReference>
<evidence type="ECO:0000256" key="4">
    <source>
        <dbReference type="ARBA" id="ARBA00022490"/>
    </source>
</evidence>
<dbReference type="InterPro" id="IPR050061">
    <property type="entry name" value="MurCDEF_pg_biosynth"/>
</dbReference>
<dbReference type="Pfam" id="PF01225">
    <property type="entry name" value="Mur_ligase"/>
    <property type="match status" value="1"/>
</dbReference>
<evidence type="ECO:0000256" key="3">
    <source>
        <dbReference type="ARBA" id="ARBA00012211"/>
    </source>
</evidence>
<dbReference type="InterPro" id="IPR005758">
    <property type="entry name" value="UDP-N-AcMur_Ala_ligase_MurC"/>
</dbReference>
<evidence type="ECO:0000313" key="19">
    <source>
        <dbReference type="Proteomes" id="UP000261082"/>
    </source>
</evidence>
<keyword evidence="8" id="KW-0067">ATP-binding</keyword>
<dbReference type="UniPathway" id="UPA00219"/>
<evidence type="ECO:0000259" key="16">
    <source>
        <dbReference type="Pfam" id="PF02875"/>
    </source>
</evidence>
<keyword evidence="12" id="KW-0961">Cell wall biogenesis/degradation</keyword>
<keyword evidence="7" id="KW-0547">Nucleotide-binding</keyword>
<dbReference type="Gene3D" id="3.40.50.720">
    <property type="entry name" value="NAD(P)-binding Rossmann-like Domain"/>
    <property type="match status" value="1"/>
</dbReference>
<evidence type="ECO:0000259" key="15">
    <source>
        <dbReference type="Pfam" id="PF01225"/>
    </source>
</evidence>
<comment type="subcellular location">
    <subcellularLocation>
        <location evidence="1">Cytoplasm</location>
    </subcellularLocation>
</comment>
<evidence type="ECO:0000256" key="2">
    <source>
        <dbReference type="ARBA" id="ARBA00004752"/>
    </source>
</evidence>
<feature type="domain" description="Mur ligase C-terminal" evidence="16">
    <location>
        <begin position="308"/>
        <end position="403"/>
    </location>
</feature>